<dbReference type="InterPro" id="IPR001650">
    <property type="entry name" value="Helicase_C-like"/>
</dbReference>
<dbReference type="PROSITE" id="PS51194">
    <property type="entry name" value="HELICASE_CTER"/>
    <property type="match status" value="1"/>
</dbReference>
<dbReference type="Gene3D" id="3.40.50.300">
    <property type="entry name" value="P-loop containing nucleotide triphosphate hydrolases"/>
    <property type="match status" value="1"/>
</dbReference>
<reference evidence="2" key="1">
    <citation type="submission" date="2021-02" db="EMBL/GenBank/DDBJ databases">
        <authorList>
            <person name="Nowell W R."/>
        </authorList>
    </citation>
    <scope>NUCLEOTIDE SEQUENCE</scope>
</reference>
<evidence type="ECO:0000313" key="2">
    <source>
        <dbReference type="EMBL" id="CAF4927940.1"/>
    </source>
</evidence>
<feature type="domain" description="Helicase C-terminal" evidence="1">
    <location>
        <begin position="1"/>
        <end position="61"/>
    </location>
</feature>
<comment type="caution">
    <text evidence="2">The sequence shown here is derived from an EMBL/GenBank/DDBJ whole genome shotgun (WGS) entry which is preliminary data.</text>
</comment>
<dbReference type="PANTHER" id="PTHR47958">
    <property type="entry name" value="ATP-DEPENDENT RNA HELICASE DBP3"/>
    <property type="match status" value="1"/>
</dbReference>
<evidence type="ECO:0000259" key="1">
    <source>
        <dbReference type="PROSITE" id="PS51194"/>
    </source>
</evidence>
<keyword evidence="3" id="KW-1185">Reference proteome</keyword>
<evidence type="ECO:0000313" key="3">
    <source>
        <dbReference type="Proteomes" id="UP000663873"/>
    </source>
</evidence>
<dbReference type="AlphaFoldDB" id="A0A821WSP8"/>
<dbReference type="Proteomes" id="UP000663873">
    <property type="component" value="Unassembled WGS sequence"/>
</dbReference>
<proteinExistence type="predicted"/>
<dbReference type="CDD" id="cd18787">
    <property type="entry name" value="SF2_C_DEAD"/>
    <property type="match status" value="1"/>
</dbReference>
<name>A0A821WSP8_9BILA</name>
<dbReference type="EMBL" id="CAJOBP010085154">
    <property type="protein sequence ID" value="CAF4927940.1"/>
    <property type="molecule type" value="Genomic_DNA"/>
</dbReference>
<dbReference type="Pfam" id="PF00271">
    <property type="entry name" value="Helicase_C"/>
    <property type="match status" value="1"/>
</dbReference>
<accession>A0A821WSP8</accession>
<feature type="non-terminal residue" evidence="2">
    <location>
        <position position="61"/>
    </location>
</feature>
<dbReference type="SMART" id="SM00490">
    <property type="entry name" value="HELICc"/>
    <property type="match status" value="1"/>
</dbReference>
<sequence length="61" mass="7235">QQSQRDFTMNEFRRRQKIILIATDVAARGIDIQDIQFVINIDFPNQTEDYIHRIGRTGRNT</sequence>
<dbReference type="InterPro" id="IPR027417">
    <property type="entry name" value="P-loop_NTPase"/>
</dbReference>
<protein>
    <recommendedName>
        <fullName evidence="1">Helicase C-terminal domain-containing protein</fullName>
    </recommendedName>
</protein>
<organism evidence="2 3">
    <name type="scientific">Rotaria socialis</name>
    <dbReference type="NCBI Taxonomy" id="392032"/>
    <lineage>
        <taxon>Eukaryota</taxon>
        <taxon>Metazoa</taxon>
        <taxon>Spiralia</taxon>
        <taxon>Gnathifera</taxon>
        <taxon>Rotifera</taxon>
        <taxon>Eurotatoria</taxon>
        <taxon>Bdelloidea</taxon>
        <taxon>Philodinida</taxon>
        <taxon>Philodinidae</taxon>
        <taxon>Rotaria</taxon>
    </lineage>
</organism>
<dbReference type="SUPFAM" id="SSF52540">
    <property type="entry name" value="P-loop containing nucleoside triphosphate hydrolases"/>
    <property type="match status" value="1"/>
</dbReference>
<gene>
    <name evidence="2" type="ORF">UJA718_LOCUS46729</name>
</gene>
<feature type="non-terminal residue" evidence="2">
    <location>
        <position position="1"/>
    </location>
</feature>